<name>A0AA46AD18_9AQUI</name>
<comment type="catalytic activity">
    <reaction evidence="16 17">
        <text>epoxyqueuosine(34) in tRNA + AH2 = queuosine(34) in tRNA + A + H2O</text>
        <dbReference type="Rhea" id="RHEA:32159"/>
        <dbReference type="Rhea" id="RHEA-COMP:18571"/>
        <dbReference type="Rhea" id="RHEA-COMP:18582"/>
        <dbReference type="ChEBI" id="CHEBI:13193"/>
        <dbReference type="ChEBI" id="CHEBI:15377"/>
        <dbReference type="ChEBI" id="CHEBI:17499"/>
        <dbReference type="ChEBI" id="CHEBI:194431"/>
        <dbReference type="ChEBI" id="CHEBI:194443"/>
        <dbReference type="EC" id="1.17.99.6"/>
    </reaction>
</comment>
<dbReference type="Proteomes" id="UP001157947">
    <property type="component" value="Unassembled WGS sequence"/>
</dbReference>
<feature type="binding site" evidence="17">
    <location>
        <position position="93"/>
    </location>
    <ligand>
        <name>[4Fe-4S] cluster</name>
        <dbReference type="ChEBI" id="CHEBI:49883"/>
    </ligand>
</feature>
<evidence type="ECO:0000313" key="19">
    <source>
        <dbReference type="Proteomes" id="UP001157947"/>
    </source>
</evidence>
<proteinExistence type="inferred from homology"/>
<comment type="similarity">
    <text evidence="3 17">Belongs to the QueH family.</text>
</comment>
<keyword evidence="7 17" id="KW-0819">tRNA processing</keyword>
<evidence type="ECO:0000256" key="8">
    <source>
        <dbReference type="ARBA" id="ARBA00022723"/>
    </source>
</evidence>
<evidence type="ECO:0000256" key="17">
    <source>
        <dbReference type="HAMAP-Rule" id="MF_02089"/>
    </source>
</evidence>
<reference evidence="18" key="1">
    <citation type="submission" date="2017-05" db="EMBL/GenBank/DDBJ databases">
        <authorList>
            <person name="Varghese N."/>
            <person name="Submissions S."/>
        </authorList>
    </citation>
    <scope>NUCLEOTIDE SEQUENCE</scope>
    <source>
        <strain evidence="18">DSM 18763</strain>
    </source>
</reference>
<evidence type="ECO:0000256" key="10">
    <source>
        <dbReference type="ARBA" id="ARBA00023002"/>
    </source>
</evidence>
<dbReference type="GO" id="GO:0051539">
    <property type="term" value="F:4 iron, 4 sulfur cluster binding"/>
    <property type="evidence" value="ECO:0007669"/>
    <property type="project" value="UniProtKB-UniRule"/>
</dbReference>
<evidence type="ECO:0000256" key="4">
    <source>
        <dbReference type="ARBA" id="ARBA00012622"/>
    </source>
</evidence>
<keyword evidence="13 17" id="KW-1015">Disulfide bond</keyword>
<dbReference type="PANTHER" id="PTHR36701:SF1">
    <property type="entry name" value="EPOXYQUEUOSINE REDUCTASE QUEH"/>
    <property type="match status" value="1"/>
</dbReference>
<feature type="binding site" evidence="17">
    <location>
        <position position="90"/>
    </location>
    <ligand>
        <name>[4Fe-4S] cluster</name>
        <dbReference type="ChEBI" id="CHEBI:49883"/>
    </ligand>
</feature>
<comment type="function">
    <text evidence="1 17">Catalyzes the conversion of epoxyqueuosine (oQ) to queuosine (Q), which is a hypermodified base found in the wobble positions of tRNA(Asp), tRNA(Asn), tRNA(His) and tRNA(Tyr).</text>
</comment>
<evidence type="ECO:0000256" key="1">
    <source>
        <dbReference type="ARBA" id="ARBA00002268"/>
    </source>
</evidence>
<feature type="disulfide bond" description="Redox-active" evidence="17">
    <location>
        <begin position="172"/>
        <end position="174"/>
    </location>
</feature>
<keyword evidence="6 17" id="KW-0004">4Fe-4S</keyword>
<keyword evidence="9 17" id="KW-0671">Queuosine biosynthesis</keyword>
<keyword evidence="12 17" id="KW-0411">Iron-sulfur</keyword>
<keyword evidence="8 17" id="KW-0479">Metal-binding</keyword>
<keyword evidence="11 17" id="KW-0408">Iron</keyword>
<dbReference type="Gene3D" id="3.40.50.620">
    <property type="entry name" value="HUPs"/>
    <property type="match status" value="1"/>
</dbReference>
<dbReference type="EC" id="1.17.99.6" evidence="4 17"/>
<accession>A0AA46AD18</accession>
<comment type="pathway">
    <text evidence="2 17">tRNA modification; tRNA-queuosine biosynthesis.</text>
</comment>
<evidence type="ECO:0000256" key="15">
    <source>
        <dbReference type="ARBA" id="ARBA00031446"/>
    </source>
</evidence>
<dbReference type="GO" id="GO:0046872">
    <property type="term" value="F:metal ion binding"/>
    <property type="evidence" value="ECO:0007669"/>
    <property type="project" value="UniProtKB-KW"/>
</dbReference>
<evidence type="ECO:0000256" key="16">
    <source>
        <dbReference type="ARBA" id="ARBA00047415"/>
    </source>
</evidence>
<dbReference type="HAMAP" id="MF_02089">
    <property type="entry name" value="QueH"/>
    <property type="match status" value="1"/>
</dbReference>
<feature type="binding site" evidence="17">
    <location>
        <position position="10"/>
    </location>
    <ligand>
        <name>[4Fe-4S] cluster</name>
        <dbReference type="ChEBI" id="CHEBI:49883"/>
    </ligand>
</feature>
<evidence type="ECO:0000256" key="5">
    <source>
        <dbReference type="ARBA" id="ARBA00016895"/>
    </source>
</evidence>
<evidence type="ECO:0000256" key="12">
    <source>
        <dbReference type="ARBA" id="ARBA00023014"/>
    </source>
</evidence>
<keyword evidence="19" id="KW-1185">Reference proteome</keyword>
<evidence type="ECO:0000256" key="6">
    <source>
        <dbReference type="ARBA" id="ARBA00022485"/>
    </source>
</evidence>
<feature type="binding site" evidence="17">
    <location>
        <position position="9"/>
    </location>
    <ligand>
        <name>[4Fe-4S] cluster</name>
        <dbReference type="ChEBI" id="CHEBI:49883"/>
    </ligand>
</feature>
<protein>
    <recommendedName>
        <fullName evidence="5 17">Epoxyqueuosine reductase QueH</fullName>
        <ecNumber evidence="4 17">1.17.99.6</ecNumber>
    </recommendedName>
    <alternativeName>
        <fullName evidence="15 17">Queuosine biosynthesis protein QueH</fullName>
    </alternativeName>
</protein>
<dbReference type="GO" id="GO:0052693">
    <property type="term" value="F:epoxyqueuosine reductase activity"/>
    <property type="evidence" value="ECO:0007669"/>
    <property type="project" value="UniProtKB-UniRule"/>
</dbReference>
<keyword evidence="14 17" id="KW-0676">Redox-active center</keyword>
<evidence type="ECO:0000256" key="2">
    <source>
        <dbReference type="ARBA" id="ARBA00004691"/>
    </source>
</evidence>
<evidence type="ECO:0000256" key="7">
    <source>
        <dbReference type="ARBA" id="ARBA00022694"/>
    </source>
</evidence>
<gene>
    <name evidence="17" type="primary">queH</name>
    <name evidence="18" type="ORF">SAMN06264868_10266</name>
</gene>
<dbReference type="PANTHER" id="PTHR36701">
    <property type="entry name" value="EPOXYQUEUOSINE REDUCTASE QUEH"/>
    <property type="match status" value="1"/>
</dbReference>
<evidence type="ECO:0000256" key="13">
    <source>
        <dbReference type="ARBA" id="ARBA00023157"/>
    </source>
</evidence>
<keyword evidence="10 17" id="KW-0560">Oxidoreductase</keyword>
<sequence>MDKILVHICCGVDSVWALRKLREDYPDAYIEGFFYDPNIHPEEEYELRWIETKRVCNSLGINCTKGEYDLKNWFNAVKGYENEPERGERCSICHDLRLEKTAQLAVEKGFNKFTTVLMMSPKKDFDVLKKIGEDIAEKYNLQFLAVDFRKNNGTQKMNQLAKEQQLYHQNYCGCIYGLFSQRKVNFQSGSFIPELVSFSKGRLAGSREELLFIKQIRLFAEELGLKVEEQQFRFLGWRVISSRLQINKQDIKHNIYLYSDSIKGVLNDRVKSIIGNKIILEKSDVEILITEDNIDMEPRFTTNPIFILNKKDIQGINIEKLTMELTTEFIPSSKSQNLYIGDIYNASEIIKFYSDTDFEGKNGYSLKEINDTILKNKENIKEGKTAVIVFGANFFGKIGENIFKHLSGQNSLLNPSDKVFC</sequence>
<dbReference type="InterPro" id="IPR003828">
    <property type="entry name" value="QueH"/>
</dbReference>
<evidence type="ECO:0000256" key="14">
    <source>
        <dbReference type="ARBA" id="ARBA00023284"/>
    </source>
</evidence>
<dbReference type="SUPFAM" id="SSF52402">
    <property type="entry name" value="Adenine nucleotide alpha hydrolases-like"/>
    <property type="match status" value="1"/>
</dbReference>
<dbReference type="RefSeq" id="WP_265133447.1">
    <property type="nucleotide sequence ID" value="NZ_FXTX01000002.1"/>
</dbReference>
<comment type="caution">
    <text evidence="18">The sequence shown here is derived from an EMBL/GenBank/DDBJ whole genome shotgun (WGS) entry which is preliminary data.</text>
</comment>
<dbReference type="InterPro" id="IPR014729">
    <property type="entry name" value="Rossmann-like_a/b/a_fold"/>
</dbReference>
<dbReference type="Pfam" id="PF02677">
    <property type="entry name" value="QueH"/>
    <property type="match status" value="1"/>
</dbReference>
<dbReference type="EMBL" id="FXTX01000002">
    <property type="protein sequence ID" value="SMP02359.1"/>
    <property type="molecule type" value="Genomic_DNA"/>
</dbReference>
<evidence type="ECO:0000256" key="9">
    <source>
        <dbReference type="ARBA" id="ARBA00022785"/>
    </source>
</evidence>
<evidence type="ECO:0000313" key="18">
    <source>
        <dbReference type="EMBL" id="SMP02359.1"/>
    </source>
</evidence>
<organism evidence="18 19">
    <name type="scientific">Venenivibrio stagnispumantis</name>
    <dbReference type="NCBI Taxonomy" id="407998"/>
    <lineage>
        <taxon>Bacteria</taxon>
        <taxon>Pseudomonadati</taxon>
        <taxon>Aquificota</taxon>
        <taxon>Aquificia</taxon>
        <taxon>Aquificales</taxon>
        <taxon>Hydrogenothermaceae</taxon>
        <taxon>Venenivibrio</taxon>
    </lineage>
</organism>
<dbReference type="AlphaFoldDB" id="A0AA46AD18"/>
<evidence type="ECO:0000256" key="3">
    <source>
        <dbReference type="ARBA" id="ARBA00008207"/>
    </source>
</evidence>
<dbReference type="GO" id="GO:0008616">
    <property type="term" value="P:tRNA queuosine(34) biosynthetic process"/>
    <property type="evidence" value="ECO:0007669"/>
    <property type="project" value="UniProtKB-UniRule"/>
</dbReference>
<evidence type="ECO:0000256" key="11">
    <source>
        <dbReference type="ARBA" id="ARBA00023004"/>
    </source>
</evidence>